<dbReference type="PANTHER" id="PTHR30244:SF42">
    <property type="entry name" value="UDP-2-ACETAMIDO-2-DEOXY-3-OXO-D-GLUCURONATE AMINOTRANSFERASE"/>
    <property type="match status" value="1"/>
</dbReference>
<dbReference type="OrthoDB" id="5454373at2"/>
<proteinExistence type="inferred from homology"/>
<gene>
    <name evidence="2" type="ORF">DBT_1976</name>
</gene>
<reference evidence="2 3" key="1">
    <citation type="submission" date="2016-06" db="EMBL/GenBank/DDBJ databases">
        <title>Respiratory ammonification of nitrate coupled to the oxidation of elemental sulfur in deep-sea autotrophic thermophilic bacteria.</title>
        <authorList>
            <person name="Slobodkina G.B."/>
            <person name="Mardanov A.V."/>
            <person name="Ravin N.V."/>
            <person name="Frolova A.A."/>
            <person name="Viryasiv M.B."/>
            <person name="Chernyh N.A."/>
            <person name="Bonch-Osmolovskaya E.A."/>
            <person name="Slobodkin A.I."/>
        </authorList>
    </citation>
    <scope>NUCLEOTIDE SEQUENCE [LARGE SCALE GENOMIC DNA]</scope>
    <source>
        <strain evidence="2 3">S69</strain>
    </source>
</reference>
<organism evidence="2 3">
    <name type="scientific">Dissulfuribacter thermophilus</name>
    <dbReference type="NCBI Taxonomy" id="1156395"/>
    <lineage>
        <taxon>Bacteria</taxon>
        <taxon>Pseudomonadati</taxon>
        <taxon>Thermodesulfobacteriota</taxon>
        <taxon>Dissulfuribacteria</taxon>
        <taxon>Dissulfuribacterales</taxon>
        <taxon>Dissulfuribacteraceae</taxon>
        <taxon>Dissulfuribacter</taxon>
    </lineage>
</organism>
<dbReference type="AlphaFoldDB" id="A0A1B9F4J5"/>
<dbReference type="Proteomes" id="UP000093080">
    <property type="component" value="Unassembled WGS sequence"/>
</dbReference>
<comment type="caution">
    <text evidence="2">The sequence shown here is derived from an EMBL/GenBank/DDBJ whole genome shotgun (WGS) entry which is preliminary data.</text>
</comment>
<dbReference type="PANTHER" id="PTHR30244">
    <property type="entry name" value="TRANSAMINASE"/>
    <property type="match status" value="1"/>
</dbReference>
<evidence type="ECO:0000313" key="2">
    <source>
        <dbReference type="EMBL" id="OCC14661.1"/>
    </source>
</evidence>
<evidence type="ECO:0000313" key="3">
    <source>
        <dbReference type="Proteomes" id="UP000093080"/>
    </source>
</evidence>
<dbReference type="GO" id="GO:0000271">
    <property type="term" value="P:polysaccharide biosynthetic process"/>
    <property type="evidence" value="ECO:0007669"/>
    <property type="project" value="TreeGrafter"/>
</dbReference>
<dbReference type="InterPro" id="IPR015422">
    <property type="entry name" value="PyrdxlP-dep_Trfase_small"/>
</dbReference>
<dbReference type="InterPro" id="IPR015424">
    <property type="entry name" value="PyrdxlP-dep_Trfase"/>
</dbReference>
<dbReference type="GO" id="GO:0008483">
    <property type="term" value="F:transaminase activity"/>
    <property type="evidence" value="ECO:0007669"/>
    <property type="project" value="TreeGrafter"/>
</dbReference>
<dbReference type="RefSeq" id="WP_067619645.1">
    <property type="nucleotide sequence ID" value="NZ_MAGO01000010.1"/>
</dbReference>
<dbReference type="Pfam" id="PF01041">
    <property type="entry name" value="DegT_DnrJ_EryC1"/>
    <property type="match status" value="1"/>
</dbReference>
<dbReference type="EMBL" id="MAGO01000010">
    <property type="protein sequence ID" value="OCC14661.1"/>
    <property type="molecule type" value="Genomic_DNA"/>
</dbReference>
<dbReference type="STRING" id="1156395.DBT_1976"/>
<keyword evidence="1" id="KW-0663">Pyridoxal phosphate</keyword>
<protein>
    <submittedName>
        <fullName evidence="2">Perosamine synthase</fullName>
    </submittedName>
</protein>
<accession>A0A1B9F4J5</accession>
<dbReference type="Gene3D" id="3.40.640.10">
    <property type="entry name" value="Type I PLP-dependent aspartate aminotransferase-like (Major domain)"/>
    <property type="match status" value="1"/>
</dbReference>
<sequence>MLIPGVPVLRGWGKGESIRQDTLPQPFPFLSGNQAIFTCGREALYFGLRLLEKLPETAHIPGYCCRSVLTPFKKLGIKIKFYDVGKHLEPIINKNVLKEGDLFFIIHYFGIPQPLSSIKLLCDQLGLILIEDCAHALPDPETRRPMGCTGVFSIYSLRKQLPVPDGGILVVNKTALKSRLQVTPKIKLRNTSKKKSLVMFFDKAAFWAGWPNTLKIKDALRGKVASTEQVFYSKILNNDSIPEISYTTAKTLAHINFKKIAKIRRENYYWLANKLNDIPQISFPFPKLPDGAVPQGLPILVEDARNVCTAMRGKGIGVDQWPANEFPDIEKKNFPRAYYWNNHLLLLPIHQDLSLRHLEYCAKVLVGIL</sequence>
<name>A0A1B9F4J5_9BACT</name>
<dbReference type="Gene3D" id="3.90.1150.10">
    <property type="entry name" value="Aspartate Aminotransferase, domain 1"/>
    <property type="match status" value="1"/>
</dbReference>
<dbReference type="InterPro" id="IPR015421">
    <property type="entry name" value="PyrdxlP-dep_Trfase_major"/>
</dbReference>
<dbReference type="SUPFAM" id="SSF53383">
    <property type="entry name" value="PLP-dependent transferases"/>
    <property type="match status" value="1"/>
</dbReference>
<keyword evidence="3" id="KW-1185">Reference proteome</keyword>
<dbReference type="InterPro" id="IPR000653">
    <property type="entry name" value="DegT/StrS_aminotransferase"/>
</dbReference>
<evidence type="ECO:0000256" key="1">
    <source>
        <dbReference type="RuleBase" id="RU004508"/>
    </source>
</evidence>
<dbReference type="GO" id="GO:0030170">
    <property type="term" value="F:pyridoxal phosphate binding"/>
    <property type="evidence" value="ECO:0007669"/>
    <property type="project" value="TreeGrafter"/>
</dbReference>
<comment type="similarity">
    <text evidence="1">Belongs to the DegT/DnrJ/EryC1 family.</text>
</comment>